<evidence type="ECO:0000256" key="7">
    <source>
        <dbReference type="ARBA" id="ARBA00022679"/>
    </source>
</evidence>
<name>A0A5C5ZIN6_9BACT</name>
<evidence type="ECO:0000256" key="5">
    <source>
        <dbReference type="ARBA" id="ARBA00022556"/>
    </source>
</evidence>
<sequence>MTIFFSVGEPSGDLHGANLVRELRERRPNVRCVGYGGPRMAAEGCELHEDLTRFAVMWLLQVLLNLPKFIGLKRRAERYFAENRPDAVVLIDYPGFNWHIARAAKRQGVPVFYYGAPQLWGWASWRVKKMRRDVDHALCKLPFEEAWFRERGCNATHVGHPYFDELRGRELDDEFVAEHQGAAGPLVTILPGSRTQEVKANLPKQLEAAERVLEQVPTTRFAIASFKEKQAEMAHEALAACPAALAERTTVHVGRTPELIEAATCCLAVSGSVSLELLYHAKPTVVVYHVSRFAFAVQKWFRRVRYITLVNLLTADDLFADSKEPVGVYDAADPRDAHVLMPEYLTCEDRTELIAGHLVGWLTDDASRRALVDQMAALRERVGHGGASLRAAEYLLGHLEPGAADASNPAAGEAA</sequence>
<dbReference type="NCBIfam" id="TIGR00215">
    <property type="entry name" value="lpxB"/>
    <property type="match status" value="1"/>
</dbReference>
<dbReference type="OrthoDB" id="9801642at2"/>
<dbReference type="InterPro" id="IPR003835">
    <property type="entry name" value="Glyco_trans_19"/>
</dbReference>
<reference evidence="11 12" key="1">
    <citation type="submission" date="2019-02" db="EMBL/GenBank/DDBJ databases">
        <title>Deep-cultivation of Planctomycetes and their phenomic and genomic characterization uncovers novel biology.</title>
        <authorList>
            <person name="Wiegand S."/>
            <person name="Jogler M."/>
            <person name="Boedeker C."/>
            <person name="Pinto D."/>
            <person name="Vollmers J."/>
            <person name="Rivas-Marin E."/>
            <person name="Kohn T."/>
            <person name="Peeters S.H."/>
            <person name="Heuer A."/>
            <person name="Rast P."/>
            <person name="Oberbeckmann S."/>
            <person name="Bunk B."/>
            <person name="Jeske O."/>
            <person name="Meyerdierks A."/>
            <person name="Storesund J.E."/>
            <person name="Kallscheuer N."/>
            <person name="Luecker S."/>
            <person name="Lage O.M."/>
            <person name="Pohl T."/>
            <person name="Merkel B.J."/>
            <person name="Hornburger P."/>
            <person name="Mueller R.-W."/>
            <person name="Bruemmer F."/>
            <person name="Labrenz M."/>
            <person name="Spormann A.M."/>
            <person name="Op Den Camp H."/>
            <person name="Overmann J."/>
            <person name="Amann R."/>
            <person name="Jetten M.S.M."/>
            <person name="Mascher T."/>
            <person name="Medema M.H."/>
            <person name="Devos D.P."/>
            <person name="Kaster A.-K."/>
            <person name="Ovreas L."/>
            <person name="Rohde M."/>
            <person name="Galperin M.Y."/>
            <person name="Jogler C."/>
        </authorList>
    </citation>
    <scope>NUCLEOTIDE SEQUENCE [LARGE SCALE GENOMIC DNA]</scope>
    <source>
        <strain evidence="11 12">Mal64</strain>
    </source>
</reference>
<evidence type="ECO:0000256" key="2">
    <source>
        <dbReference type="ARBA" id="ARBA00012687"/>
    </source>
</evidence>
<evidence type="ECO:0000256" key="1">
    <source>
        <dbReference type="ARBA" id="ARBA00002056"/>
    </source>
</evidence>
<evidence type="ECO:0000256" key="9">
    <source>
        <dbReference type="ARBA" id="ARBA00048975"/>
    </source>
</evidence>
<keyword evidence="7 11" id="KW-0808">Transferase</keyword>
<accession>A0A5C5ZIN6</accession>
<organism evidence="11 12">
    <name type="scientific">Pseudobythopirellula maris</name>
    <dbReference type="NCBI Taxonomy" id="2527991"/>
    <lineage>
        <taxon>Bacteria</taxon>
        <taxon>Pseudomonadati</taxon>
        <taxon>Planctomycetota</taxon>
        <taxon>Planctomycetia</taxon>
        <taxon>Pirellulales</taxon>
        <taxon>Lacipirellulaceae</taxon>
        <taxon>Pseudobythopirellula</taxon>
    </lineage>
</organism>
<dbReference type="GO" id="GO:0008915">
    <property type="term" value="F:lipid-A-disaccharide synthase activity"/>
    <property type="evidence" value="ECO:0007669"/>
    <property type="project" value="UniProtKB-UniRule"/>
</dbReference>
<keyword evidence="6 11" id="KW-0328">Glycosyltransferase</keyword>
<dbReference type="EC" id="2.4.1.182" evidence="2 10"/>
<dbReference type="PANTHER" id="PTHR30372:SF4">
    <property type="entry name" value="LIPID-A-DISACCHARIDE SYNTHASE, MITOCHONDRIAL-RELATED"/>
    <property type="match status" value="1"/>
</dbReference>
<comment type="caution">
    <text evidence="11">The sequence shown here is derived from an EMBL/GenBank/DDBJ whole genome shotgun (WGS) entry which is preliminary data.</text>
</comment>
<dbReference type="SUPFAM" id="SSF53756">
    <property type="entry name" value="UDP-Glycosyltransferase/glycogen phosphorylase"/>
    <property type="match status" value="1"/>
</dbReference>
<comment type="catalytic activity">
    <reaction evidence="9">
        <text>a lipid X + a UDP-2-N,3-O-bis[(3R)-3-hydroxyacyl]-alpha-D-glucosamine = a lipid A disaccharide + UDP + H(+)</text>
        <dbReference type="Rhea" id="RHEA:67828"/>
        <dbReference type="ChEBI" id="CHEBI:15378"/>
        <dbReference type="ChEBI" id="CHEBI:58223"/>
        <dbReference type="ChEBI" id="CHEBI:137748"/>
        <dbReference type="ChEBI" id="CHEBI:176338"/>
        <dbReference type="ChEBI" id="CHEBI:176343"/>
        <dbReference type="EC" id="2.4.1.182"/>
    </reaction>
</comment>
<keyword evidence="8" id="KW-0443">Lipid metabolism</keyword>
<keyword evidence="5" id="KW-0441">Lipid A biosynthesis</keyword>
<evidence type="ECO:0000256" key="3">
    <source>
        <dbReference type="ARBA" id="ARBA00020902"/>
    </source>
</evidence>
<dbReference type="GO" id="GO:0016020">
    <property type="term" value="C:membrane"/>
    <property type="evidence" value="ECO:0007669"/>
    <property type="project" value="GOC"/>
</dbReference>
<dbReference type="PANTHER" id="PTHR30372">
    <property type="entry name" value="LIPID-A-DISACCHARIDE SYNTHASE"/>
    <property type="match status" value="1"/>
</dbReference>
<evidence type="ECO:0000256" key="6">
    <source>
        <dbReference type="ARBA" id="ARBA00022676"/>
    </source>
</evidence>
<proteinExistence type="predicted"/>
<dbReference type="Proteomes" id="UP000315440">
    <property type="component" value="Unassembled WGS sequence"/>
</dbReference>
<dbReference type="RefSeq" id="WP_146403005.1">
    <property type="nucleotide sequence ID" value="NZ_SJPQ01000004.1"/>
</dbReference>
<dbReference type="EMBL" id="SJPQ01000004">
    <property type="protein sequence ID" value="TWT86867.1"/>
    <property type="molecule type" value="Genomic_DNA"/>
</dbReference>
<comment type="function">
    <text evidence="1">Condensation of UDP-2,3-diacylglucosamine and 2,3-diacylglucosamine-1-phosphate to form lipid A disaccharide, a precursor of lipid A, a phosphorylated glycolipid that anchors the lipopolysaccharide to the outer membrane of the cell.</text>
</comment>
<keyword evidence="4" id="KW-0444">Lipid biosynthesis</keyword>
<evidence type="ECO:0000313" key="11">
    <source>
        <dbReference type="EMBL" id="TWT86867.1"/>
    </source>
</evidence>
<dbReference type="GO" id="GO:0009245">
    <property type="term" value="P:lipid A biosynthetic process"/>
    <property type="evidence" value="ECO:0007669"/>
    <property type="project" value="UniProtKB-UniRule"/>
</dbReference>
<evidence type="ECO:0000256" key="4">
    <source>
        <dbReference type="ARBA" id="ARBA00022516"/>
    </source>
</evidence>
<dbReference type="AlphaFoldDB" id="A0A5C5ZIN6"/>
<dbReference type="Pfam" id="PF02684">
    <property type="entry name" value="LpxB"/>
    <property type="match status" value="1"/>
</dbReference>
<gene>
    <name evidence="11" type="ORF">Mal64_36970</name>
</gene>
<evidence type="ECO:0000256" key="8">
    <source>
        <dbReference type="ARBA" id="ARBA00023098"/>
    </source>
</evidence>
<evidence type="ECO:0000313" key="12">
    <source>
        <dbReference type="Proteomes" id="UP000315440"/>
    </source>
</evidence>
<protein>
    <recommendedName>
        <fullName evidence="3 10">Lipid-A-disaccharide synthase</fullName>
        <ecNumber evidence="2 10">2.4.1.182</ecNumber>
    </recommendedName>
</protein>
<keyword evidence="12" id="KW-1185">Reference proteome</keyword>
<dbReference type="GO" id="GO:0005543">
    <property type="term" value="F:phospholipid binding"/>
    <property type="evidence" value="ECO:0007669"/>
    <property type="project" value="TreeGrafter"/>
</dbReference>
<evidence type="ECO:0000256" key="10">
    <source>
        <dbReference type="NCBIfam" id="TIGR00215"/>
    </source>
</evidence>